<protein>
    <submittedName>
        <fullName evidence="1">Unannotated protein</fullName>
    </submittedName>
</protein>
<evidence type="ECO:0000313" key="1">
    <source>
        <dbReference type="EMBL" id="CAB4640357.1"/>
    </source>
</evidence>
<accession>A0A6J6JSG6</accession>
<dbReference type="AlphaFoldDB" id="A0A6J6JSG6"/>
<sequence>MFVNAVDAAVLIDQFRCGLFANTGDTRKIVGRITTKSCVMDVIGGLHARAFQNASFVVQRVVGNAALVVEHFDVRIVN</sequence>
<reference evidence="1" key="1">
    <citation type="submission" date="2020-05" db="EMBL/GenBank/DDBJ databases">
        <authorList>
            <person name="Chiriac C."/>
            <person name="Salcher M."/>
            <person name="Ghai R."/>
            <person name="Kavagutti S V."/>
        </authorList>
    </citation>
    <scope>NUCLEOTIDE SEQUENCE</scope>
</reference>
<proteinExistence type="predicted"/>
<organism evidence="1">
    <name type="scientific">freshwater metagenome</name>
    <dbReference type="NCBI Taxonomy" id="449393"/>
    <lineage>
        <taxon>unclassified sequences</taxon>
        <taxon>metagenomes</taxon>
        <taxon>ecological metagenomes</taxon>
    </lineage>
</organism>
<name>A0A6J6JSG6_9ZZZZ</name>
<gene>
    <name evidence="1" type="ORF">UFOPK2000_01338</name>
</gene>
<dbReference type="EMBL" id="CAEZVK010000180">
    <property type="protein sequence ID" value="CAB4640357.1"/>
    <property type="molecule type" value="Genomic_DNA"/>
</dbReference>